<evidence type="ECO:0000313" key="4">
    <source>
        <dbReference type="EMBL" id="WRL65576.1"/>
    </source>
</evidence>
<evidence type="ECO:0000313" key="5">
    <source>
        <dbReference type="Proteomes" id="UP001324287"/>
    </source>
</evidence>
<dbReference type="NCBIfam" id="TIGR04553">
    <property type="entry name" value="ABC_peri_selen"/>
    <property type="match status" value="1"/>
</dbReference>
<evidence type="ECO:0000256" key="1">
    <source>
        <dbReference type="ARBA" id="ARBA00007162"/>
    </source>
</evidence>
<name>A0ABZ1B458_9ACTN</name>
<evidence type="ECO:0000256" key="3">
    <source>
        <dbReference type="SAM" id="MobiDB-lite"/>
    </source>
</evidence>
<dbReference type="InterPro" id="IPR030836">
    <property type="entry name" value="ABC_peri_PhnD-like"/>
</dbReference>
<keyword evidence="2" id="KW-0732">Signal</keyword>
<reference evidence="4 5" key="1">
    <citation type="submission" date="2023-12" db="EMBL/GenBank/DDBJ databases">
        <title>Blastococcus brunescens sp. nov., an actonobacterium isolated from sandstone collected in sahara desert.</title>
        <authorList>
            <person name="Gtari M."/>
            <person name="Ghodhbane F."/>
        </authorList>
    </citation>
    <scope>NUCLEOTIDE SEQUENCE [LARGE SCALE GENOMIC DNA]</scope>
    <source>
        <strain evidence="4 5">BMG 8361</strain>
    </source>
</reference>
<dbReference type="Proteomes" id="UP001324287">
    <property type="component" value="Chromosome"/>
</dbReference>
<sequence>MADRVPGEDGRIHRRPRQEVPPCPLPAPAPTRGRSDARSRRPVGWSRIRFPHLLPPQPPRRLRHRPRRRPRRLRPPSPVSASPDPAGPLRIGAIPDQDPEVLQRLYGTVADSLSDALQLDVSYEPVTDYAAAVSLFRTGDLDLVWFGGLTGVQARLRTPGAVPIAQRDIDAAFHSVFVVNAATGLAPSDDLTPLAGRRFTYGSETSTSGRLMPAFFLQQQGVDPSGFPGGPGFSGSHDATLALVASGTYEAGVLNEQVWRSRTEEGAVDPAVMLYARTPAYHDYHWLLAPSAVDRLGADLPSRLTGYFTGLAPDDPDDAVVLELFGADSFIATEAANYEQIEAIGRDLGLIN</sequence>
<dbReference type="SUPFAM" id="SSF53850">
    <property type="entry name" value="Periplasmic binding protein-like II"/>
    <property type="match status" value="1"/>
</dbReference>
<dbReference type="EMBL" id="CP141261">
    <property type="protein sequence ID" value="WRL65576.1"/>
    <property type="molecule type" value="Genomic_DNA"/>
</dbReference>
<accession>A0ABZ1B458</accession>
<proteinExistence type="inferred from homology"/>
<feature type="compositionally biased region" description="Basic residues" evidence="3">
    <location>
        <begin position="60"/>
        <end position="74"/>
    </location>
</feature>
<dbReference type="Pfam" id="PF12974">
    <property type="entry name" value="Phosphonate-bd"/>
    <property type="match status" value="1"/>
</dbReference>
<organism evidence="4 5">
    <name type="scientific">Blastococcus brunescens</name>
    <dbReference type="NCBI Taxonomy" id="1564165"/>
    <lineage>
        <taxon>Bacteria</taxon>
        <taxon>Bacillati</taxon>
        <taxon>Actinomycetota</taxon>
        <taxon>Actinomycetes</taxon>
        <taxon>Geodermatophilales</taxon>
        <taxon>Geodermatophilaceae</taxon>
        <taxon>Blastococcus</taxon>
    </lineage>
</organism>
<dbReference type="PANTHER" id="PTHR35841:SF1">
    <property type="entry name" value="PHOSPHONATES-BINDING PERIPLASMIC PROTEIN"/>
    <property type="match status" value="1"/>
</dbReference>
<protein>
    <submittedName>
        <fullName evidence="4">Selenate ABC transporter substrate-binding protein</fullName>
    </submittedName>
</protein>
<gene>
    <name evidence="4" type="ORF">U6N30_08315</name>
</gene>
<dbReference type="NCBIfam" id="TIGR01098">
    <property type="entry name" value="3A0109s03R"/>
    <property type="match status" value="1"/>
</dbReference>
<feature type="compositionally biased region" description="Basic and acidic residues" evidence="3">
    <location>
        <begin position="1"/>
        <end position="11"/>
    </location>
</feature>
<dbReference type="RefSeq" id="WP_324276894.1">
    <property type="nucleotide sequence ID" value="NZ_CP141261.1"/>
</dbReference>
<dbReference type="PANTHER" id="PTHR35841">
    <property type="entry name" value="PHOSPHONATES-BINDING PERIPLASMIC PROTEIN"/>
    <property type="match status" value="1"/>
</dbReference>
<dbReference type="InterPro" id="IPR005770">
    <property type="entry name" value="PhnD"/>
</dbReference>
<comment type="similarity">
    <text evidence="1">Belongs to the phosphate/phosphite/phosphonate binding protein family.</text>
</comment>
<feature type="compositionally biased region" description="Low complexity" evidence="3">
    <location>
        <begin position="79"/>
        <end position="88"/>
    </location>
</feature>
<dbReference type="Gene3D" id="3.40.190.10">
    <property type="entry name" value="Periplasmic binding protein-like II"/>
    <property type="match status" value="2"/>
</dbReference>
<feature type="compositionally biased region" description="Pro residues" evidence="3">
    <location>
        <begin position="19"/>
        <end position="29"/>
    </location>
</feature>
<keyword evidence="5" id="KW-1185">Reference proteome</keyword>
<evidence type="ECO:0000256" key="2">
    <source>
        <dbReference type="ARBA" id="ARBA00022729"/>
    </source>
</evidence>
<feature type="region of interest" description="Disordered" evidence="3">
    <location>
        <begin position="1"/>
        <end position="94"/>
    </location>
</feature>